<protein>
    <submittedName>
        <fullName evidence="6">D-3-phosphoglycerate dehydrogenase</fullName>
        <ecNumber evidence="6">1.1.1.95</ecNumber>
    </submittedName>
</protein>
<dbReference type="InterPro" id="IPR006140">
    <property type="entry name" value="D-isomer_DH_NAD-bd"/>
</dbReference>
<evidence type="ECO:0000259" key="4">
    <source>
        <dbReference type="Pfam" id="PF00389"/>
    </source>
</evidence>
<feature type="domain" description="D-isomer specific 2-hydroxyacid dehydrogenase catalytic" evidence="4">
    <location>
        <begin position="35"/>
        <end position="308"/>
    </location>
</feature>
<dbReference type="GO" id="GO:0051287">
    <property type="term" value="F:NAD binding"/>
    <property type="evidence" value="ECO:0007669"/>
    <property type="project" value="InterPro"/>
</dbReference>
<evidence type="ECO:0000313" key="6">
    <source>
        <dbReference type="EMBL" id="CAA9544030.1"/>
    </source>
</evidence>
<dbReference type="GO" id="GO:0004617">
    <property type="term" value="F:phosphoglycerate dehydrogenase activity"/>
    <property type="evidence" value="ECO:0007669"/>
    <property type="project" value="UniProtKB-EC"/>
</dbReference>
<reference evidence="6" key="1">
    <citation type="submission" date="2020-02" db="EMBL/GenBank/DDBJ databases">
        <authorList>
            <person name="Meier V. D."/>
        </authorList>
    </citation>
    <scope>NUCLEOTIDE SEQUENCE</scope>
    <source>
        <strain evidence="6">AVDCRST_MAG43</strain>
    </source>
</reference>
<proteinExistence type="inferred from homology"/>
<dbReference type="CDD" id="cd05300">
    <property type="entry name" value="2-Hacid_dh_1"/>
    <property type="match status" value="1"/>
</dbReference>
<evidence type="ECO:0000256" key="1">
    <source>
        <dbReference type="ARBA" id="ARBA00023002"/>
    </source>
</evidence>
<evidence type="ECO:0000256" key="3">
    <source>
        <dbReference type="RuleBase" id="RU003719"/>
    </source>
</evidence>
<dbReference type="EMBL" id="CADCWI010000022">
    <property type="protein sequence ID" value="CAA9544030.1"/>
    <property type="molecule type" value="Genomic_DNA"/>
</dbReference>
<dbReference type="PANTHER" id="PTHR43333">
    <property type="entry name" value="2-HACID_DH_C DOMAIN-CONTAINING PROTEIN"/>
    <property type="match status" value="1"/>
</dbReference>
<feature type="domain" description="D-isomer specific 2-hydroxyacid dehydrogenase NAD-binding" evidence="5">
    <location>
        <begin position="100"/>
        <end position="278"/>
    </location>
</feature>
<dbReference type="InterPro" id="IPR006139">
    <property type="entry name" value="D-isomer_2_OHA_DH_cat_dom"/>
</dbReference>
<dbReference type="SUPFAM" id="SSF52283">
    <property type="entry name" value="Formate/glycerate dehydrogenase catalytic domain-like"/>
    <property type="match status" value="1"/>
</dbReference>
<gene>
    <name evidence="6" type="ORF">AVDCRST_MAG43-413</name>
</gene>
<keyword evidence="1 3" id="KW-0560">Oxidoreductase</keyword>
<dbReference type="EC" id="1.1.1.95" evidence="6"/>
<accession>A0A6J4UBR0</accession>
<comment type="similarity">
    <text evidence="3">Belongs to the D-isomer specific 2-hydroxyacid dehydrogenase family.</text>
</comment>
<organism evidence="6">
    <name type="scientific">uncultured Thermomicrobiales bacterium</name>
    <dbReference type="NCBI Taxonomy" id="1645740"/>
    <lineage>
        <taxon>Bacteria</taxon>
        <taxon>Pseudomonadati</taxon>
        <taxon>Thermomicrobiota</taxon>
        <taxon>Thermomicrobia</taxon>
        <taxon>Thermomicrobiales</taxon>
        <taxon>environmental samples</taxon>
    </lineage>
</organism>
<dbReference type="Gene3D" id="3.40.50.720">
    <property type="entry name" value="NAD(P)-binding Rossmann-like Domain"/>
    <property type="match status" value="2"/>
</dbReference>
<dbReference type="PANTHER" id="PTHR43333:SF1">
    <property type="entry name" value="D-ISOMER SPECIFIC 2-HYDROXYACID DEHYDROGENASE NAD-BINDING DOMAIN-CONTAINING PROTEIN"/>
    <property type="match status" value="1"/>
</dbReference>
<keyword evidence="2" id="KW-0520">NAD</keyword>
<evidence type="ECO:0000259" key="5">
    <source>
        <dbReference type="Pfam" id="PF02826"/>
    </source>
</evidence>
<dbReference type="AlphaFoldDB" id="A0A6J4UBR0"/>
<dbReference type="Pfam" id="PF02826">
    <property type="entry name" value="2-Hacid_dh_C"/>
    <property type="match status" value="1"/>
</dbReference>
<name>A0A6J4UBR0_9BACT</name>
<dbReference type="Pfam" id="PF00389">
    <property type="entry name" value="2-Hacid_dh"/>
    <property type="match status" value="1"/>
</dbReference>
<evidence type="ECO:0000256" key="2">
    <source>
        <dbReference type="ARBA" id="ARBA00023027"/>
    </source>
</evidence>
<sequence length="315" mass="34095">MLIVVGKEVDDGRLAAMQATFPEVTFASARQDPDGIREADAYIGRIPPDVYSRSGDRLRWVHATGAGIETIIAIPELVASDIVVTNTRGAHAPFVAEHTFALLLALTRHIAEFAQHKNDHHYHAYGRGIPLDSLYGKRLLIVGMGNIGRAIASRALAFEMQVVGLDVMAPEQSGNDLTVLPMEHLDTELATADVLVIAVPLTAETTNLIDARRIAALKPGAVVIGISRGTIIDEAALAKRLREGTLAGAGLDVYAEEPLPAEHFLWDTPRLVMTPHCAPSSPLTRDREFEITHENIRRFVTGAPLLNVCDKVAGF</sequence>
<dbReference type="InterPro" id="IPR036291">
    <property type="entry name" value="NAD(P)-bd_dom_sf"/>
</dbReference>
<dbReference type="SUPFAM" id="SSF51735">
    <property type="entry name" value="NAD(P)-binding Rossmann-fold domains"/>
    <property type="match status" value="1"/>
</dbReference>